<organism evidence="13 14">
    <name type="scientific">candidate division KSB3 bacterium</name>
    <dbReference type="NCBI Taxonomy" id="2044937"/>
    <lineage>
        <taxon>Bacteria</taxon>
        <taxon>candidate division KSB3</taxon>
    </lineage>
</organism>
<evidence type="ECO:0000256" key="5">
    <source>
        <dbReference type="ARBA" id="ARBA00022777"/>
    </source>
</evidence>
<evidence type="ECO:0000313" key="14">
    <source>
        <dbReference type="Proteomes" id="UP000230821"/>
    </source>
</evidence>
<keyword evidence="4 9" id="KW-0547">Nucleotide-binding</keyword>
<dbReference type="PROSITE" id="PS00107">
    <property type="entry name" value="PROTEIN_KINASE_ATP"/>
    <property type="match status" value="1"/>
</dbReference>
<dbReference type="PANTHER" id="PTHR24363:SF0">
    <property type="entry name" value="SERINE_THREONINE KINASE LIKE DOMAIN CONTAINING 1"/>
    <property type="match status" value="1"/>
</dbReference>
<evidence type="ECO:0000256" key="4">
    <source>
        <dbReference type="ARBA" id="ARBA00022741"/>
    </source>
</evidence>
<evidence type="ECO:0000256" key="9">
    <source>
        <dbReference type="PROSITE-ProRule" id="PRU10141"/>
    </source>
</evidence>
<dbReference type="CDD" id="cd14014">
    <property type="entry name" value="STKc_PknB_like"/>
    <property type="match status" value="1"/>
</dbReference>
<dbReference type="EC" id="2.7.11.1" evidence="1"/>
<reference evidence="13 14" key="1">
    <citation type="submission" date="2017-10" db="EMBL/GenBank/DDBJ databases">
        <title>Novel microbial diversity and functional potential in the marine mammal oral microbiome.</title>
        <authorList>
            <person name="Dudek N.K."/>
            <person name="Sun C.L."/>
            <person name="Burstein D."/>
            <person name="Kantor R.S."/>
            <person name="Aliaga Goltsman D.S."/>
            <person name="Bik E.M."/>
            <person name="Thomas B.C."/>
            <person name="Banfield J.F."/>
            <person name="Relman D.A."/>
        </authorList>
    </citation>
    <scope>NUCLEOTIDE SEQUENCE [LARGE SCALE GENOMIC DNA]</scope>
    <source>
        <strain evidence="13">DOLJORAL78_47_16</strain>
    </source>
</reference>
<keyword evidence="11" id="KW-0812">Transmembrane</keyword>
<protein>
    <recommendedName>
        <fullName evidence="1">non-specific serine/threonine protein kinase</fullName>
        <ecNumber evidence="1">2.7.11.1</ecNumber>
    </recommendedName>
</protein>
<dbReference type="Gene3D" id="1.10.510.10">
    <property type="entry name" value="Transferase(Phosphotransferase) domain 1"/>
    <property type="match status" value="1"/>
</dbReference>
<keyword evidence="3" id="KW-0808">Transferase</keyword>
<evidence type="ECO:0000256" key="3">
    <source>
        <dbReference type="ARBA" id="ARBA00022679"/>
    </source>
</evidence>
<evidence type="ECO:0000256" key="2">
    <source>
        <dbReference type="ARBA" id="ARBA00022527"/>
    </source>
</evidence>
<sequence>MNPGDIIQSRYKIKDVLGQGSTGTTYKALDLETHTLVAVKQLHLSRMQQWKTLEMFEREANILQQLHHPRVPNYIDYCSLDTPEGTQCLLIQEFIAGKTLKQLIEEGWHGTEDEILDIFTDLVDILTALHALRPPVIHRDINPKNIIIFPNTQVFPAINDVYLVDFGAVQDRIRTASPVSTTIVGTYGYVPFEQFGGQAVPASDYYALGATLLFMLTHRHPSEFPADDLKPQFEPFLRGSSVMSHLLNGLLEPSVKKRVSSPEAIKEILDDHLVDPAAASPTSFKPETTLIEKIVENPQHLLFRIPRQRIGVVVKHKVLHLTPKWISMQEEILGFRSGEVWRIPAADLQPSDITWYFGQSNGTKTERAVLGINHAGETFEIGEHFSKAEIEWLNQEIHEYLWTLRQHSTLTDLTSDKQGSRNTGTDQQTSTHNSKPPDSRITQQLKKPDHMRFRIPTSLRKDELGDLVLSALVTLAFASVLTMAAFFLVYNNGNIGWIPGGLLLLVSIIFWGTGFGFCLMALTRLFGSTVLHLAPEWTRVSRRCFGIGYSHHIPTAAITQHDVIRFFQKNTLQVGINYAEKTLKLGTGLTIDESEWLIREITAYIESFARPIPGNVPDVEMEMK</sequence>
<dbReference type="InterPro" id="IPR017441">
    <property type="entry name" value="Protein_kinase_ATP_BS"/>
</dbReference>
<gene>
    <name evidence="13" type="ORF">CSA56_05175</name>
</gene>
<feature type="binding site" evidence="9">
    <location>
        <position position="40"/>
    </location>
    <ligand>
        <name>ATP</name>
        <dbReference type="ChEBI" id="CHEBI:30616"/>
    </ligand>
</feature>
<dbReference type="InterPro" id="IPR000719">
    <property type="entry name" value="Prot_kinase_dom"/>
</dbReference>
<evidence type="ECO:0000256" key="7">
    <source>
        <dbReference type="ARBA" id="ARBA00047899"/>
    </source>
</evidence>
<feature type="domain" description="Protein kinase" evidence="12">
    <location>
        <begin position="11"/>
        <end position="273"/>
    </location>
</feature>
<dbReference type="PROSITE" id="PS50011">
    <property type="entry name" value="PROTEIN_KINASE_DOM"/>
    <property type="match status" value="1"/>
</dbReference>
<comment type="catalytic activity">
    <reaction evidence="8">
        <text>L-seryl-[protein] + ATP = O-phospho-L-seryl-[protein] + ADP + H(+)</text>
        <dbReference type="Rhea" id="RHEA:17989"/>
        <dbReference type="Rhea" id="RHEA-COMP:9863"/>
        <dbReference type="Rhea" id="RHEA-COMP:11604"/>
        <dbReference type="ChEBI" id="CHEBI:15378"/>
        <dbReference type="ChEBI" id="CHEBI:29999"/>
        <dbReference type="ChEBI" id="CHEBI:30616"/>
        <dbReference type="ChEBI" id="CHEBI:83421"/>
        <dbReference type="ChEBI" id="CHEBI:456216"/>
        <dbReference type="EC" id="2.7.11.1"/>
    </reaction>
</comment>
<keyword evidence="11" id="KW-1133">Transmembrane helix</keyword>
<proteinExistence type="predicted"/>
<feature type="region of interest" description="Disordered" evidence="10">
    <location>
        <begin position="413"/>
        <end position="443"/>
    </location>
</feature>
<evidence type="ECO:0000313" key="13">
    <source>
        <dbReference type="EMBL" id="PIE35196.1"/>
    </source>
</evidence>
<dbReference type="SUPFAM" id="SSF56112">
    <property type="entry name" value="Protein kinase-like (PK-like)"/>
    <property type="match status" value="1"/>
</dbReference>
<evidence type="ECO:0000256" key="11">
    <source>
        <dbReference type="SAM" id="Phobius"/>
    </source>
</evidence>
<evidence type="ECO:0000256" key="1">
    <source>
        <dbReference type="ARBA" id="ARBA00012513"/>
    </source>
</evidence>
<dbReference type="Proteomes" id="UP000230821">
    <property type="component" value="Unassembled WGS sequence"/>
</dbReference>
<keyword evidence="11" id="KW-0472">Membrane</keyword>
<dbReference type="PANTHER" id="PTHR24363">
    <property type="entry name" value="SERINE/THREONINE PROTEIN KINASE"/>
    <property type="match status" value="1"/>
</dbReference>
<dbReference type="GO" id="GO:0005524">
    <property type="term" value="F:ATP binding"/>
    <property type="evidence" value="ECO:0007669"/>
    <property type="project" value="UniProtKB-UniRule"/>
</dbReference>
<keyword evidence="2" id="KW-0723">Serine/threonine-protein kinase</keyword>
<keyword evidence="5" id="KW-0418">Kinase</keyword>
<evidence type="ECO:0000256" key="10">
    <source>
        <dbReference type="SAM" id="MobiDB-lite"/>
    </source>
</evidence>
<name>A0A2G6KHP3_9BACT</name>
<dbReference type="AlphaFoldDB" id="A0A2G6KHP3"/>
<accession>A0A2G6KHP3</accession>
<feature type="compositionally biased region" description="Polar residues" evidence="10">
    <location>
        <begin position="420"/>
        <end position="443"/>
    </location>
</feature>
<keyword evidence="6 9" id="KW-0067">ATP-binding</keyword>
<dbReference type="GO" id="GO:0004674">
    <property type="term" value="F:protein serine/threonine kinase activity"/>
    <property type="evidence" value="ECO:0007669"/>
    <property type="project" value="UniProtKB-KW"/>
</dbReference>
<evidence type="ECO:0000256" key="8">
    <source>
        <dbReference type="ARBA" id="ARBA00048679"/>
    </source>
</evidence>
<comment type="caution">
    <text evidence="13">The sequence shown here is derived from an EMBL/GenBank/DDBJ whole genome shotgun (WGS) entry which is preliminary data.</text>
</comment>
<comment type="catalytic activity">
    <reaction evidence="7">
        <text>L-threonyl-[protein] + ATP = O-phospho-L-threonyl-[protein] + ADP + H(+)</text>
        <dbReference type="Rhea" id="RHEA:46608"/>
        <dbReference type="Rhea" id="RHEA-COMP:11060"/>
        <dbReference type="Rhea" id="RHEA-COMP:11605"/>
        <dbReference type="ChEBI" id="CHEBI:15378"/>
        <dbReference type="ChEBI" id="CHEBI:30013"/>
        <dbReference type="ChEBI" id="CHEBI:30616"/>
        <dbReference type="ChEBI" id="CHEBI:61977"/>
        <dbReference type="ChEBI" id="CHEBI:456216"/>
        <dbReference type="EC" id="2.7.11.1"/>
    </reaction>
</comment>
<dbReference type="InterPro" id="IPR011009">
    <property type="entry name" value="Kinase-like_dom_sf"/>
</dbReference>
<dbReference type="EMBL" id="PDSK01000055">
    <property type="protein sequence ID" value="PIE35196.1"/>
    <property type="molecule type" value="Genomic_DNA"/>
</dbReference>
<dbReference type="Pfam" id="PF00069">
    <property type="entry name" value="Pkinase"/>
    <property type="match status" value="1"/>
</dbReference>
<evidence type="ECO:0000256" key="6">
    <source>
        <dbReference type="ARBA" id="ARBA00022840"/>
    </source>
</evidence>
<feature type="transmembrane region" description="Helical" evidence="11">
    <location>
        <begin position="502"/>
        <end position="522"/>
    </location>
</feature>
<evidence type="ECO:0000259" key="12">
    <source>
        <dbReference type="PROSITE" id="PS50011"/>
    </source>
</evidence>
<feature type="transmembrane region" description="Helical" evidence="11">
    <location>
        <begin position="467"/>
        <end position="490"/>
    </location>
</feature>